<proteinExistence type="predicted"/>
<protein>
    <submittedName>
        <fullName evidence="1">Uncharacterized protein</fullName>
    </submittedName>
</protein>
<accession>A0ACC2PHX0</accession>
<comment type="caution">
    <text evidence="1">The sequence shown here is derived from an EMBL/GenBank/DDBJ whole genome shotgun (WGS) entry which is preliminary data.</text>
</comment>
<name>A0ACC2PHX0_9HYME</name>
<sequence>MCVCEYSLLKFINELNYLLCNGIEIDDDTWSVEVHEFICETPACAVMKCIKGHTGHSSCEHCTVEGCKFEGTTVYLAGEDEMRTDRFSPMKLDPAHHHDEVSPSTGISHYIAMINQFVIQFMHQGSLGVTKKLLQDYWLKTSTKTLTRNDYIRVFTRLSN</sequence>
<gene>
    <name evidence="1" type="ORF">QAD02_017809</name>
</gene>
<dbReference type="Proteomes" id="UP001239111">
    <property type="component" value="Chromosome 1"/>
</dbReference>
<keyword evidence="2" id="KW-1185">Reference proteome</keyword>
<dbReference type="EMBL" id="CM056741">
    <property type="protein sequence ID" value="KAJ8682017.1"/>
    <property type="molecule type" value="Genomic_DNA"/>
</dbReference>
<organism evidence="1 2">
    <name type="scientific">Eretmocerus hayati</name>
    <dbReference type="NCBI Taxonomy" id="131215"/>
    <lineage>
        <taxon>Eukaryota</taxon>
        <taxon>Metazoa</taxon>
        <taxon>Ecdysozoa</taxon>
        <taxon>Arthropoda</taxon>
        <taxon>Hexapoda</taxon>
        <taxon>Insecta</taxon>
        <taxon>Pterygota</taxon>
        <taxon>Neoptera</taxon>
        <taxon>Endopterygota</taxon>
        <taxon>Hymenoptera</taxon>
        <taxon>Apocrita</taxon>
        <taxon>Proctotrupomorpha</taxon>
        <taxon>Chalcidoidea</taxon>
        <taxon>Aphelinidae</taxon>
        <taxon>Aphelininae</taxon>
        <taxon>Eretmocerus</taxon>
    </lineage>
</organism>
<evidence type="ECO:0000313" key="2">
    <source>
        <dbReference type="Proteomes" id="UP001239111"/>
    </source>
</evidence>
<evidence type="ECO:0000313" key="1">
    <source>
        <dbReference type="EMBL" id="KAJ8682017.1"/>
    </source>
</evidence>
<reference evidence="1" key="1">
    <citation type="submission" date="2023-04" db="EMBL/GenBank/DDBJ databases">
        <title>A chromosome-level genome assembly of the parasitoid wasp Eretmocerus hayati.</title>
        <authorList>
            <person name="Zhong Y."/>
            <person name="Liu S."/>
            <person name="Liu Y."/>
        </authorList>
    </citation>
    <scope>NUCLEOTIDE SEQUENCE</scope>
    <source>
        <strain evidence="1">ZJU_SS_LIU_2023</strain>
    </source>
</reference>